<name>A0ACB8CRC4_DERSI</name>
<accession>A0ACB8CRC4</accession>
<dbReference type="EMBL" id="CM023474">
    <property type="protein sequence ID" value="KAH7949686.1"/>
    <property type="molecule type" value="Genomic_DNA"/>
</dbReference>
<dbReference type="Proteomes" id="UP000821865">
    <property type="component" value="Chromosome 5"/>
</dbReference>
<gene>
    <name evidence="1" type="ORF">HPB49_013902</name>
</gene>
<comment type="caution">
    <text evidence="1">The sequence shown here is derived from an EMBL/GenBank/DDBJ whole genome shotgun (WGS) entry which is preliminary data.</text>
</comment>
<sequence>MPDPGRRWVHCFRDHVVAGANWRPTRFVEEVWNSRVCGLCGIVPKQTVKMPCSHFLCQSCHETSSQGARGRCPLDQKPFEEAECTAINFPAKKANRLKVYCWNESQGCKFMGTVEDILRHFENECVFHAVECSRCCHKVLHKDLPAHYVAGCSNGVSAGSEYSSESTALTLEGLSTQEGEEAFSLNKHFAHLLSLIHTQIHQLTEHVMSQEAMLAEITRELRASQYNLRDNMVETIRTTISLSLQHLFPAQQNPMHDTRTSLTLPLRLEKALILRKLEHFANVSLSALERLRQNAPQRGRLPVIAYCEPTRPSRDRFRHLTVDQATPSPPSPELQGVSYFLTLENAQEIFLDQQECRTFAEVTVWHMRDTYFVLAVRKRLHERNLVLALDMEFNGLLEGSHCLPSAGWVTALHPDGWRSDMIDASRGPCSCKRRLDILQHFHRIFIKDIATLRNGFLRDGKMVFEIELLS</sequence>
<evidence type="ECO:0000313" key="2">
    <source>
        <dbReference type="Proteomes" id="UP000821865"/>
    </source>
</evidence>
<organism evidence="1 2">
    <name type="scientific">Dermacentor silvarum</name>
    <name type="common">Tick</name>
    <dbReference type="NCBI Taxonomy" id="543639"/>
    <lineage>
        <taxon>Eukaryota</taxon>
        <taxon>Metazoa</taxon>
        <taxon>Ecdysozoa</taxon>
        <taxon>Arthropoda</taxon>
        <taxon>Chelicerata</taxon>
        <taxon>Arachnida</taxon>
        <taxon>Acari</taxon>
        <taxon>Parasitiformes</taxon>
        <taxon>Ixodida</taxon>
        <taxon>Ixodoidea</taxon>
        <taxon>Ixodidae</taxon>
        <taxon>Rhipicephalinae</taxon>
        <taxon>Dermacentor</taxon>
    </lineage>
</organism>
<proteinExistence type="predicted"/>
<evidence type="ECO:0000313" key="1">
    <source>
        <dbReference type="EMBL" id="KAH7949686.1"/>
    </source>
</evidence>
<reference evidence="1" key="1">
    <citation type="submission" date="2020-05" db="EMBL/GenBank/DDBJ databases">
        <title>Large-scale comparative analyses of tick genomes elucidate their genetic diversity and vector capacities.</title>
        <authorList>
            <person name="Jia N."/>
            <person name="Wang J."/>
            <person name="Shi W."/>
            <person name="Du L."/>
            <person name="Sun Y."/>
            <person name="Zhan W."/>
            <person name="Jiang J."/>
            <person name="Wang Q."/>
            <person name="Zhang B."/>
            <person name="Ji P."/>
            <person name="Sakyi L.B."/>
            <person name="Cui X."/>
            <person name="Yuan T."/>
            <person name="Jiang B."/>
            <person name="Yang W."/>
            <person name="Lam T.T.-Y."/>
            <person name="Chang Q."/>
            <person name="Ding S."/>
            <person name="Wang X."/>
            <person name="Zhu J."/>
            <person name="Ruan X."/>
            <person name="Zhao L."/>
            <person name="Wei J."/>
            <person name="Que T."/>
            <person name="Du C."/>
            <person name="Cheng J."/>
            <person name="Dai P."/>
            <person name="Han X."/>
            <person name="Huang E."/>
            <person name="Gao Y."/>
            <person name="Liu J."/>
            <person name="Shao H."/>
            <person name="Ye R."/>
            <person name="Li L."/>
            <person name="Wei W."/>
            <person name="Wang X."/>
            <person name="Wang C."/>
            <person name="Yang T."/>
            <person name="Huo Q."/>
            <person name="Li W."/>
            <person name="Guo W."/>
            <person name="Chen H."/>
            <person name="Zhou L."/>
            <person name="Ni X."/>
            <person name="Tian J."/>
            <person name="Zhou Y."/>
            <person name="Sheng Y."/>
            <person name="Liu T."/>
            <person name="Pan Y."/>
            <person name="Xia L."/>
            <person name="Li J."/>
            <person name="Zhao F."/>
            <person name="Cao W."/>
        </authorList>
    </citation>
    <scope>NUCLEOTIDE SEQUENCE</scope>
    <source>
        <strain evidence="1">Dsil-2018</strain>
    </source>
</reference>
<keyword evidence="2" id="KW-1185">Reference proteome</keyword>
<protein>
    <submittedName>
        <fullName evidence="1">Uncharacterized protein</fullName>
    </submittedName>
</protein>